<evidence type="ECO:0000313" key="2">
    <source>
        <dbReference type="EMBL" id="PCH59065.1"/>
    </source>
</evidence>
<feature type="transmembrane region" description="Helical" evidence="1">
    <location>
        <begin position="16"/>
        <end position="42"/>
    </location>
</feature>
<sequence length="179" mass="20282">MIEALTLGRETRMNTLFTIIGGVHLLTSASCMVLGAVMLLAVKGNLAHSKRGNQYFYLMLVTNITALMIYRLDVFFFPHWLAIATLITVLAGYWMASKKPVKRWLAIHIVCMVTSYYMLVGGAINEAFLRIEFFTSLAQGNDSNILGIAHSITMLIFLIIAGYYLIRYRKWEMVEQQTS</sequence>
<evidence type="ECO:0008006" key="4">
    <source>
        <dbReference type="Google" id="ProtNLM"/>
    </source>
</evidence>
<gene>
    <name evidence="2" type="ORF">COC19_07670</name>
</gene>
<organism evidence="2 3">
    <name type="scientific">SAR86 cluster bacterium</name>
    <dbReference type="NCBI Taxonomy" id="2030880"/>
    <lineage>
        <taxon>Bacteria</taxon>
        <taxon>Pseudomonadati</taxon>
        <taxon>Pseudomonadota</taxon>
        <taxon>Gammaproteobacteria</taxon>
        <taxon>SAR86 cluster</taxon>
    </lineage>
</organism>
<keyword evidence="1" id="KW-1133">Transmembrane helix</keyword>
<keyword evidence="1" id="KW-0812">Transmembrane</keyword>
<feature type="transmembrane region" description="Helical" evidence="1">
    <location>
        <begin position="144"/>
        <end position="166"/>
    </location>
</feature>
<protein>
    <recommendedName>
        <fullName evidence="4">DUF2306 domain-containing protein</fullName>
    </recommendedName>
</protein>
<feature type="transmembrane region" description="Helical" evidence="1">
    <location>
        <begin position="76"/>
        <end position="96"/>
    </location>
</feature>
<accession>A0A2A4MG24</accession>
<evidence type="ECO:0000256" key="1">
    <source>
        <dbReference type="SAM" id="Phobius"/>
    </source>
</evidence>
<keyword evidence="1" id="KW-0472">Membrane</keyword>
<comment type="caution">
    <text evidence="2">The sequence shown here is derived from an EMBL/GenBank/DDBJ whole genome shotgun (WGS) entry which is preliminary data.</text>
</comment>
<reference evidence="3" key="1">
    <citation type="submission" date="2017-08" db="EMBL/GenBank/DDBJ databases">
        <title>A dynamic microbial community with high functional redundancy inhabits the cold, oxic subseafloor aquifer.</title>
        <authorList>
            <person name="Tully B.J."/>
            <person name="Wheat C.G."/>
            <person name="Glazer B.T."/>
            <person name="Huber J.A."/>
        </authorList>
    </citation>
    <scope>NUCLEOTIDE SEQUENCE [LARGE SCALE GENOMIC DNA]</scope>
</reference>
<proteinExistence type="predicted"/>
<name>A0A2A4MG24_9GAMM</name>
<dbReference type="AlphaFoldDB" id="A0A2A4MG24"/>
<feature type="transmembrane region" description="Helical" evidence="1">
    <location>
        <begin position="54"/>
        <end position="70"/>
    </location>
</feature>
<dbReference type="Proteomes" id="UP000218172">
    <property type="component" value="Unassembled WGS sequence"/>
</dbReference>
<dbReference type="EMBL" id="NVQR01000136">
    <property type="protein sequence ID" value="PCH59065.1"/>
    <property type="molecule type" value="Genomic_DNA"/>
</dbReference>
<feature type="transmembrane region" description="Helical" evidence="1">
    <location>
        <begin position="103"/>
        <end position="124"/>
    </location>
</feature>
<evidence type="ECO:0000313" key="3">
    <source>
        <dbReference type="Proteomes" id="UP000218172"/>
    </source>
</evidence>